<evidence type="ECO:0000256" key="1">
    <source>
        <dbReference type="SAM" id="SignalP"/>
    </source>
</evidence>
<protein>
    <submittedName>
        <fullName evidence="4">Uncharacterized protein</fullName>
    </submittedName>
</protein>
<gene>
    <name evidence="4" type="ORF">FIBRA_03326</name>
</gene>
<sequence>MSPGLLPYTLVLLSLGVFVPAQSFIPSVIPLAVRSPYLNSWAIATEPSFPSTNTSAIFWFNPRWLGNSSTNQNVTVARLVSTMITPTRTIQVIEAGPVNMTVTFLSPIEPSDWVRQSLSFSYLAVEAEATDGKAHSVQVYSDIAAQWTSPIHTDGVNWTTMTPSDIVYHQFQLSQPTYLSEMLEFPSDGSYYYAMSRGENVTYKTCSDTVCRSNFTQYGTLANVENDINFRAINDNSPVFAMSIDLGDIISTQSSPVVWAVGYNQNPAIQYTVSNGEYQLLSPLFTNCRRCDFLSDFSDAESRAIAMDNHVQQAASQVTTDQGYYTLLSLSTRQAFSSMSITISPDSIGNDWSISDVMIFMKDMGFDGGVNSVDKMYGSFPNFLFFNASLGGPLLSPLLQTQFNNASRQNYAATELGQIFPTSVDPTWAADEAVDRMCDFV</sequence>
<dbReference type="AlphaFoldDB" id="J4HVX6"/>
<accession>J4HVX6</accession>
<dbReference type="InParanoid" id="J4HVX6"/>
<organism evidence="4 5">
    <name type="scientific">Fibroporia radiculosa</name>
    <dbReference type="NCBI Taxonomy" id="599839"/>
    <lineage>
        <taxon>Eukaryota</taxon>
        <taxon>Fungi</taxon>
        <taxon>Dikarya</taxon>
        <taxon>Basidiomycota</taxon>
        <taxon>Agaricomycotina</taxon>
        <taxon>Agaricomycetes</taxon>
        <taxon>Polyporales</taxon>
        <taxon>Fibroporiaceae</taxon>
        <taxon>Fibroporia</taxon>
    </lineage>
</organism>
<evidence type="ECO:0000313" key="5">
    <source>
        <dbReference type="Proteomes" id="UP000006352"/>
    </source>
</evidence>
<dbReference type="InterPro" id="IPR032514">
    <property type="entry name" value="GtaA_central"/>
</dbReference>
<dbReference type="Pfam" id="PF16335">
    <property type="entry name" value="GtaA_6_Hairpin"/>
    <property type="match status" value="1"/>
</dbReference>
<feature type="chain" id="PRO_5003779251" evidence="1">
    <location>
        <begin position="24"/>
        <end position="441"/>
    </location>
</feature>
<feature type="domain" description="Glutaminase A central" evidence="2">
    <location>
        <begin position="323"/>
        <end position="424"/>
    </location>
</feature>
<dbReference type="InterPro" id="IPR033433">
    <property type="entry name" value="GtaA_N"/>
</dbReference>
<dbReference type="RefSeq" id="XP_012180560.1">
    <property type="nucleotide sequence ID" value="XM_012325170.1"/>
</dbReference>
<dbReference type="GeneID" id="24096188"/>
<keyword evidence="5" id="KW-1185">Reference proteome</keyword>
<dbReference type="Pfam" id="PF17168">
    <property type="entry name" value="DUF5127"/>
    <property type="match status" value="1"/>
</dbReference>
<dbReference type="HOGENOM" id="CLU_008020_3_0_1"/>
<dbReference type="EMBL" id="HE797025">
    <property type="protein sequence ID" value="CCM01277.1"/>
    <property type="molecule type" value="Genomic_DNA"/>
</dbReference>
<dbReference type="InterPro" id="IPR052743">
    <property type="entry name" value="Glutaminase_GtaA"/>
</dbReference>
<reference evidence="4 5" key="1">
    <citation type="journal article" date="2012" name="Appl. Environ. Microbiol.">
        <title>Short-read sequencing for genomic analysis of the brown rot fungus Fibroporia radiculosa.</title>
        <authorList>
            <person name="Tang J.D."/>
            <person name="Perkins A.D."/>
            <person name="Sonstegard T.S."/>
            <person name="Schroeder S.G."/>
            <person name="Burgess S.C."/>
            <person name="Diehl S.V."/>
        </authorList>
    </citation>
    <scope>NUCLEOTIDE SEQUENCE [LARGE SCALE GENOMIC DNA]</scope>
    <source>
        <strain evidence="4 5">TFFH 294</strain>
    </source>
</reference>
<proteinExistence type="predicted"/>
<name>J4HVX6_9APHY</name>
<keyword evidence="1" id="KW-0732">Signal</keyword>
<feature type="domain" description="Glutaminase A N-terminal" evidence="3">
    <location>
        <begin position="87"/>
        <end position="313"/>
    </location>
</feature>
<evidence type="ECO:0000259" key="3">
    <source>
        <dbReference type="Pfam" id="PF17168"/>
    </source>
</evidence>
<feature type="signal peptide" evidence="1">
    <location>
        <begin position="1"/>
        <end position="23"/>
    </location>
</feature>
<dbReference type="OrthoDB" id="3918848at2759"/>
<evidence type="ECO:0000259" key="2">
    <source>
        <dbReference type="Pfam" id="PF16335"/>
    </source>
</evidence>
<dbReference type="PANTHER" id="PTHR31987:SF1">
    <property type="entry name" value="GLUTAMINASE A"/>
    <property type="match status" value="1"/>
</dbReference>
<dbReference type="PANTHER" id="PTHR31987">
    <property type="entry name" value="GLUTAMINASE A-RELATED"/>
    <property type="match status" value="1"/>
</dbReference>
<evidence type="ECO:0000313" key="4">
    <source>
        <dbReference type="EMBL" id="CCM01277.1"/>
    </source>
</evidence>
<dbReference type="Proteomes" id="UP000006352">
    <property type="component" value="Unassembled WGS sequence"/>
</dbReference>
<dbReference type="STRING" id="599839.J4HVX6"/>